<dbReference type="Proteomes" id="UP000828251">
    <property type="component" value="Unassembled WGS sequence"/>
</dbReference>
<dbReference type="EMBL" id="JAIQCV010000008">
    <property type="protein sequence ID" value="KAH1073054.1"/>
    <property type="molecule type" value="Genomic_DNA"/>
</dbReference>
<accession>A0A9D3ZXR3</accession>
<feature type="non-terminal residue" evidence="1">
    <location>
        <position position="1"/>
    </location>
</feature>
<reference evidence="1 2" key="1">
    <citation type="journal article" date="2021" name="Plant Biotechnol. J.">
        <title>Multi-omics assisted identification of the key and species-specific regulatory components of drought-tolerant mechanisms in Gossypium stocksii.</title>
        <authorList>
            <person name="Yu D."/>
            <person name="Ke L."/>
            <person name="Zhang D."/>
            <person name="Wu Y."/>
            <person name="Sun Y."/>
            <person name="Mei J."/>
            <person name="Sun J."/>
            <person name="Sun Y."/>
        </authorList>
    </citation>
    <scope>NUCLEOTIDE SEQUENCE [LARGE SCALE GENOMIC DNA]</scope>
    <source>
        <strain evidence="2">cv. E1</strain>
        <tissue evidence="1">Leaf</tissue>
    </source>
</reference>
<dbReference type="AlphaFoldDB" id="A0A9D3ZXR3"/>
<sequence>KVVSMVASSGYIEGESRRVPTRDGLVAPAPRFKQRKVSTILNFLPGCGSVATPITRPSEQATID</sequence>
<evidence type="ECO:0000313" key="1">
    <source>
        <dbReference type="EMBL" id="KAH1073054.1"/>
    </source>
</evidence>
<evidence type="ECO:0000313" key="2">
    <source>
        <dbReference type="Proteomes" id="UP000828251"/>
    </source>
</evidence>
<protein>
    <submittedName>
        <fullName evidence="1">Uncharacterized protein</fullName>
    </submittedName>
</protein>
<comment type="caution">
    <text evidence="1">The sequence shown here is derived from an EMBL/GenBank/DDBJ whole genome shotgun (WGS) entry which is preliminary data.</text>
</comment>
<gene>
    <name evidence="1" type="ORF">J1N35_025382</name>
</gene>
<name>A0A9D3ZXR3_9ROSI</name>
<organism evidence="1 2">
    <name type="scientific">Gossypium stocksii</name>
    <dbReference type="NCBI Taxonomy" id="47602"/>
    <lineage>
        <taxon>Eukaryota</taxon>
        <taxon>Viridiplantae</taxon>
        <taxon>Streptophyta</taxon>
        <taxon>Embryophyta</taxon>
        <taxon>Tracheophyta</taxon>
        <taxon>Spermatophyta</taxon>
        <taxon>Magnoliopsida</taxon>
        <taxon>eudicotyledons</taxon>
        <taxon>Gunneridae</taxon>
        <taxon>Pentapetalae</taxon>
        <taxon>rosids</taxon>
        <taxon>malvids</taxon>
        <taxon>Malvales</taxon>
        <taxon>Malvaceae</taxon>
        <taxon>Malvoideae</taxon>
        <taxon>Gossypium</taxon>
    </lineage>
</organism>
<proteinExistence type="predicted"/>
<keyword evidence="2" id="KW-1185">Reference proteome</keyword>